<dbReference type="SUPFAM" id="SSF81342">
    <property type="entry name" value="Transmembrane di-heme cytochromes"/>
    <property type="match status" value="1"/>
</dbReference>
<dbReference type="InterPro" id="IPR011577">
    <property type="entry name" value="Cyt_b561_bac/Ni-Hgenase"/>
</dbReference>
<evidence type="ECO:0000256" key="12">
    <source>
        <dbReference type="ARBA" id="ARBA00037975"/>
    </source>
</evidence>
<evidence type="ECO:0000259" key="14">
    <source>
        <dbReference type="Pfam" id="PF01292"/>
    </source>
</evidence>
<dbReference type="PANTHER" id="PTHR30529">
    <property type="entry name" value="CYTOCHROME B561"/>
    <property type="match status" value="1"/>
</dbReference>
<dbReference type="AlphaFoldDB" id="V8G804"/>
<keyword evidence="3" id="KW-0813">Transport</keyword>
<protein>
    <submittedName>
        <fullName evidence="15">Cytochrome B561</fullName>
    </submittedName>
</protein>
<accession>V8G804</accession>
<gene>
    <name evidence="15" type="ORF">V757_03730</name>
</gene>
<proteinExistence type="inferred from homology"/>
<name>V8G804_9BURK</name>
<evidence type="ECO:0000256" key="13">
    <source>
        <dbReference type="SAM" id="Phobius"/>
    </source>
</evidence>
<evidence type="ECO:0000256" key="4">
    <source>
        <dbReference type="ARBA" id="ARBA00022475"/>
    </source>
</evidence>
<sequence length="181" mass="19952">MNNGSTTTNLSFVTRFFHWLIALAIIGMLIFGFLLDDFKEYSGLHKSIGAIIFVVATCRILWRIKEGWPTPVNMGVPQWNLTLAKVTHWILILLTVLLPLSGMCMSVAAGRGLNVFGAEIFASNIVDGKAVALNPSLAGFANDMHETLPVVLIIMLVLHIVGALYHHVVLKDRTLSRMMGH</sequence>
<keyword evidence="5" id="KW-0349">Heme</keyword>
<evidence type="ECO:0000256" key="8">
    <source>
        <dbReference type="ARBA" id="ARBA00022982"/>
    </source>
</evidence>
<reference evidence="15 16" key="1">
    <citation type="submission" date="2013-11" db="EMBL/GenBank/DDBJ databases">
        <title>Genomic analysis of Pelistega sp. HM-7.</title>
        <authorList>
            <person name="Kumbhare S.V."/>
            <person name="Shetty S.A."/>
            <person name="Sharma O."/>
            <person name="Dhotre D.P."/>
        </authorList>
    </citation>
    <scope>NUCLEOTIDE SEQUENCE [LARGE SCALE GENOMIC DNA]</scope>
    <source>
        <strain evidence="15 16">HM-7</strain>
    </source>
</reference>
<dbReference type="GO" id="GO:0020037">
    <property type="term" value="F:heme binding"/>
    <property type="evidence" value="ECO:0007669"/>
    <property type="project" value="TreeGrafter"/>
</dbReference>
<dbReference type="InterPro" id="IPR052168">
    <property type="entry name" value="Cytochrome_b561_oxidase"/>
</dbReference>
<dbReference type="GO" id="GO:0009055">
    <property type="term" value="F:electron transfer activity"/>
    <property type="evidence" value="ECO:0007669"/>
    <property type="project" value="InterPro"/>
</dbReference>
<dbReference type="Pfam" id="PF01292">
    <property type="entry name" value="Ni_hydr_CYTB"/>
    <property type="match status" value="1"/>
</dbReference>
<keyword evidence="8" id="KW-0249">Electron transport</keyword>
<evidence type="ECO:0000256" key="2">
    <source>
        <dbReference type="ARBA" id="ARBA00004651"/>
    </source>
</evidence>
<dbReference type="GO" id="GO:0005886">
    <property type="term" value="C:plasma membrane"/>
    <property type="evidence" value="ECO:0007669"/>
    <property type="project" value="UniProtKB-SubCell"/>
</dbReference>
<feature type="transmembrane region" description="Helical" evidence="13">
    <location>
        <begin position="89"/>
        <end position="109"/>
    </location>
</feature>
<evidence type="ECO:0000256" key="11">
    <source>
        <dbReference type="ARBA" id="ARBA00023136"/>
    </source>
</evidence>
<evidence type="ECO:0000313" key="16">
    <source>
        <dbReference type="Proteomes" id="UP000018766"/>
    </source>
</evidence>
<evidence type="ECO:0000256" key="7">
    <source>
        <dbReference type="ARBA" id="ARBA00022723"/>
    </source>
</evidence>
<keyword evidence="11 13" id="KW-0472">Membrane</keyword>
<feature type="domain" description="Cytochrome b561 bacterial/Ni-hydrogenase" evidence="14">
    <location>
        <begin position="11"/>
        <end position="180"/>
    </location>
</feature>
<feature type="transmembrane region" description="Helical" evidence="13">
    <location>
        <begin position="16"/>
        <end position="35"/>
    </location>
</feature>
<comment type="subcellular location">
    <subcellularLocation>
        <location evidence="2">Cell membrane</location>
        <topology evidence="2">Multi-pass membrane protein</topology>
    </subcellularLocation>
</comment>
<dbReference type="Proteomes" id="UP000018766">
    <property type="component" value="Unassembled WGS sequence"/>
</dbReference>
<dbReference type="Gene3D" id="1.20.950.20">
    <property type="entry name" value="Transmembrane di-heme cytochromes, Chain C"/>
    <property type="match status" value="1"/>
</dbReference>
<comment type="cofactor">
    <cofactor evidence="1">
        <name>heme b</name>
        <dbReference type="ChEBI" id="CHEBI:60344"/>
    </cofactor>
</comment>
<dbReference type="PANTHER" id="PTHR30529:SF7">
    <property type="entry name" value="CYTOCHROME B561 BACTERIAL_NI-HYDROGENASE DOMAIN-CONTAINING PROTEIN"/>
    <property type="match status" value="1"/>
</dbReference>
<evidence type="ECO:0000256" key="5">
    <source>
        <dbReference type="ARBA" id="ARBA00022617"/>
    </source>
</evidence>
<evidence type="ECO:0000256" key="6">
    <source>
        <dbReference type="ARBA" id="ARBA00022692"/>
    </source>
</evidence>
<dbReference type="EMBL" id="AYSV01000063">
    <property type="protein sequence ID" value="ETD72525.1"/>
    <property type="molecule type" value="Genomic_DNA"/>
</dbReference>
<keyword evidence="16" id="KW-1185">Reference proteome</keyword>
<keyword evidence="9 13" id="KW-1133">Transmembrane helix</keyword>
<keyword evidence="4" id="KW-1003">Cell membrane</keyword>
<feature type="transmembrane region" description="Helical" evidence="13">
    <location>
        <begin position="47"/>
        <end position="64"/>
    </location>
</feature>
<evidence type="ECO:0000256" key="1">
    <source>
        <dbReference type="ARBA" id="ARBA00001970"/>
    </source>
</evidence>
<dbReference type="GO" id="GO:0022904">
    <property type="term" value="P:respiratory electron transport chain"/>
    <property type="evidence" value="ECO:0007669"/>
    <property type="project" value="InterPro"/>
</dbReference>
<dbReference type="InterPro" id="IPR016174">
    <property type="entry name" value="Di-haem_cyt_TM"/>
</dbReference>
<evidence type="ECO:0000313" key="15">
    <source>
        <dbReference type="EMBL" id="ETD72525.1"/>
    </source>
</evidence>
<comment type="similarity">
    <text evidence="12">Belongs to the cytochrome b561 family.</text>
</comment>
<comment type="caution">
    <text evidence="15">The sequence shown here is derived from an EMBL/GenBank/DDBJ whole genome shotgun (WGS) entry which is preliminary data.</text>
</comment>
<dbReference type="GO" id="GO:0046872">
    <property type="term" value="F:metal ion binding"/>
    <property type="evidence" value="ECO:0007669"/>
    <property type="project" value="UniProtKB-KW"/>
</dbReference>
<evidence type="ECO:0000256" key="9">
    <source>
        <dbReference type="ARBA" id="ARBA00022989"/>
    </source>
</evidence>
<keyword evidence="6 13" id="KW-0812">Transmembrane</keyword>
<organism evidence="15 16">
    <name type="scientific">Pelistega indica</name>
    <dbReference type="NCBI Taxonomy" id="1414851"/>
    <lineage>
        <taxon>Bacteria</taxon>
        <taxon>Pseudomonadati</taxon>
        <taxon>Pseudomonadota</taxon>
        <taxon>Betaproteobacteria</taxon>
        <taxon>Burkholderiales</taxon>
        <taxon>Alcaligenaceae</taxon>
        <taxon>Pelistega</taxon>
    </lineage>
</organism>
<keyword evidence="7" id="KW-0479">Metal-binding</keyword>
<keyword evidence="10" id="KW-0408">Iron</keyword>
<feature type="transmembrane region" description="Helical" evidence="13">
    <location>
        <begin position="147"/>
        <end position="170"/>
    </location>
</feature>
<evidence type="ECO:0000256" key="3">
    <source>
        <dbReference type="ARBA" id="ARBA00022448"/>
    </source>
</evidence>
<dbReference type="OrthoDB" id="8536275at2"/>
<evidence type="ECO:0000256" key="10">
    <source>
        <dbReference type="ARBA" id="ARBA00023004"/>
    </source>
</evidence>
<dbReference type="RefSeq" id="WP_023950059.1">
    <property type="nucleotide sequence ID" value="NZ_AYSV01000063.1"/>
</dbReference>